<dbReference type="SUPFAM" id="SSF103473">
    <property type="entry name" value="MFS general substrate transporter"/>
    <property type="match status" value="1"/>
</dbReference>
<dbReference type="PROSITE" id="PS50850">
    <property type="entry name" value="MFS"/>
    <property type="match status" value="1"/>
</dbReference>
<feature type="transmembrane region" description="Helical" evidence="6">
    <location>
        <begin position="396"/>
        <end position="418"/>
    </location>
</feature>
<feature type="transmembrane region" description="Helical" evidence="6">
    <location>
        <begin position="55"/>
        <end position="75"/>
    </location>
</feature>
<evidence type="ECO:0000259" key="7">
    <source>
        <dbReference type="PROSITE" id="PS50850"/>
    </source>
</evidence>
<gene>
    <name evidence="8" type="ORF">QR685DRAFT_283423</name>
</gene>
<dbReference type="Gene3D" id="1.20.1250.20">
    <property type="entry name" value="MFS general substrate transporter like domains"/>
    <property type="match status" value="1"/>
</dbReference>
<dbReference type="InterPro" id="IPR036259">
    <property type="entry name" value="MFS_trans_sf"/>
</dbReference>
<dbReference type="InterPro" id="IPR050360">
    <property type="entry name" value="MFS_Sugar_Transporters"/>
</dbReference>
<organism evidence="8 9">
    <name type="scientific">Neurospora intermedia</name>
    <dbReference type="NCBI Taxonomy" id="5142"/>
    <lineage>
        <taxon>Eukaryota</taxon>
        <taxon>Fungi</taxon>
        <taxon>Dikarya</taxon>
        <taxon>Ascomycota</taxon>
        <taxon>Pezizomycotina</taxon>
        <taxon>Sordariomycetes</taxon>
        <taxon>Sordariomycetidae</taxon>
        <taxon>Sordariales</taxon>
        <taxon>Sordariaceae</taxon>
        <taxon>Neurospora</taxon>
    </lineage>
</organism>
<feature type="transmembrane region" description="Helical" evidence="6">
    <location>
        <begin position="95"/>
        <end position="112"/>
    </location>
</feature>
<evidence type="ECO:0000256" key="6">
    <source>
        <dbReference type="SAM" id="Phobius"/>
    </source>
</evidence>
<feature type="domain" description="Major facilitator superfamily (MFS) profile" evidence="7">
    <location>
        <begin position="44"/>
        <end position="489"/>
    </location>
</feature>
<dbReference type="PANTHER" id="PTHR48022:SF10">
    <property type="entry name" value="MAJOR FACILITATOR SUPERFAMILY (MFS) PROFILE DOMAIN-CONTAINING PROTEIN"/>
    <property type="match status" value="1"/>
</dbReference>
<dbReference type="InterPro" id="IPR005828">
    <property type="entry name" value="MFS_sugar_transport-like"/>
</dbReference>
<keyword evidence="4 6" id="KW-1133">Transmembrane helix</keyword>
<dbReference type="Proteomes" id="UP001451303">
    <property type="component" value="Unassembled WGS sequence"/>
</dbReference>
<comment type="caution">
    <text evidence="8">The sequence shown here is derived from an EMBL/GenBank/DDBJ whole genome shotgun (WGS) entry which is preliminary data.</text>
</comment>
<feature type="transmembrane region" description="Helical" evidence="6">
    <location>
        <begin position="300"/>
        <end position="326"/>
    </location>
</feature>
<feature type="transmembrane region" description="Helical" evidence="6">
    <location>
        <begin position="467"/>
        <end position="485"/>
    </location>
</feature>
<feature type="transmembrane region" description="Helical" evidence="6">
    <location>
        <begin position="211"/>
        <end position="233"/>
    </location>
</feature>
<keyword evidence="9" id="KW-1185">Reference proteome</keyword>
<evidence type="ECO:0000256" key="3">
    <source>
        <dbReference type="ARBA" id="ARBA00022692"/>
    </source>
</evidence>
<comment type="similarity">
    <text evidence="2">Belongs to the major facilitator superfamily. Sugar transporter (TC 2.A.1.1) family.</text>
</comment>
<keyword evidence="8" id="KW-0813">Transport</keyword>
<feature type="transmembrane region" description="Helical" evidence="6">
    <location>
        <begin position="430"/>
        <end position="455"/>
    </location>
</feature>
<evidence type="ECO:0000256" key="1">
    <source>
        <dbReference type="ARBA" id="ARBA00004141"/>
    </source>
</evidence>
<name>A0ABR3D9K0_NEUIN</name>
<feature type="transmembrane region" description="Helical" evidence="6">
    <location>
        <begin position="364"/>
        <end position="384"/>
    </location>
</feature>
<proteinExistence type="inferred from homology"/>
<dbReference type="PROSITE" id="PS00217">
    <property type="entry name" value="SUGAR_TRANSPORT_2"/>
    <property type="match status" value="1"/>
</dbReference>
<dbReference type="Pfam" id="PF00083">
    <property type="entry name" value="Sugar_tr"/>
    <property type="match status" value="1"/>
</dbReference>
<evidence type="ECO:0000256" key="2">
    <source>
        <dbReference type="ARBA" id="ARBA00010992"/>
    </source>
</evidence>
<dbReference type="InterPro" id="IPR005829">
    <property type="entry name" value="Sugar_transporter_CS"/>
</dbReference>
<keyword evidence="3 6" id="KW-0812">Transmembrane</keyword>
<keyword evidence="8" id="KW-0762">Sugar transport</keyword>
<dbReference type="PANTHER" id="PTHR48022">
    <property type="entry name" value="PLASTIDIC GLUCOSE TRANSPORTER 4"/>
    <property type="match status" value="1"/>
</dbReference>
<evidence type="ECO:0000256" key="4">
    <source>
        <dbReference type="ARBA" id="ARBA00022989"/>
    </source>
</evidence>
<dbReference type="EMBL" id="JAVLET010000005">
    <property type="protein sequence ID" value="KAL0469322.1"/>
    <property type="molecule type" value="Genomic_DNA"/>
</dbReference>
<keyword evidence="5 6" id="KW-0472">Membrane</keyword>
<evidence type="ECO:0000256" key="5">
    <source>
        <dbReference type="ARBA" id="ARBA00023136"/>
    </source>
</evidence>
<comment type="subcellular location">
    <subcellularLocation>
        <location evidence="1">Membrane</location>
        <topology evidence="1">Multi-pass membrane protein</topology>
    </subcellularLocation>
</comment>
<dbReference type="InterPro" id="IPR020846">
    <property type="entry name" value="MFS_dom"/>
</dbReference>
<protein>
    <submittedName>
        <fullName evidence="8">Sugar transporter 4</fullName>
    </submittedName>
</protein>
<feature type="transmembrane region" description="Helical" evidence="6">
    <location>
        <begin position="124"/>
        <end position="142"/>
    </location>
</feature>
<reference evidence="8 9" key="1">
    <citation type="submission" date="2023-09" db="EMBL/GenBank/DDBJ databases">
        <title>Multi-omics analysis of a traditional fermented food reveals byproduct-associated fungal strains for waste-to-food upcycling.</title>
        <authorList>
            <consortium name="Lawrence Berkeley National Laboratory"/>
            <person name="Rekdal V.M."/>
            <person name="Villalobos-Escobedo J.M."/>
            <person name="Rodriguez-Valeron N."/>
            <person name="Garcia M.O."/>
            <person name="Vasquez D.P."/>
            <person name="Damayanti I."/>
            <person name="Sorensen P.M."/>
            <person name="Baidoo E.E."/>
            <person name="De Carvalho A.C."/>
            <person name="Riley R."/>
            <person name="Lipzen A."/>
            <person name="He G."/>
            <person name="Yan M."/>
            <person name="Haridas S."/>
            <person name="Daum C."/>
            <person name="Yoshinaga Y."/>
            <person name="Ng V."/>
            <person name="Grigoriev I.V."/>
            <person name="Munk R."/>
            <person name="Nuraida L."/>
            <person name="Wijaya C.H."/>
            <person name="Morales P.-C."/>
            <person name="Keasling J.D."/>
        </authorList>
    </citation>
    <scope>NUCLEOTIDE SEQUENCE [LARGE SCALE GENOMIC DNA]</scope>
    <source>
        <strain evidence="8 9">FGSC 2613</strain>
    </source>
</reference>
<sequence>MSSKDTASTMADKDVEHPADIPVAITAEVEEKYGIKAHWKCLAACTLVSMCPFQYGLDFGLIGGLQAMIGFLKVFGHPAPHVAGGWNISPSRQQLISSLMTLGAFLSSSLVGPTATFFSRRQTIWAASLLCIVSNVIMMATTSIGGLYAGRFLLGLANGFYMTFSQLYIQEVAPARYRGLMISSFQVWTSVGTVIGGVVDNFTEKIDGRDSYLIPLGLIFVFPVVISLGLFAVPESPRWLMMQGREDQARRSLRWHRPYTDRMVEEEIKDIRLALAAEGETVKGASVWDMFRDPVDRRRTVLAVCGLTVQGASEAMYMIAYGTYFFKMAGIGKPFENHVILTSIGVVAILVNSAMVTHFGRRRIFLISGLILCRVAQLLTAVVYTVNPGTKSTGQAIVGLAAIYILGYKGMVATYAWISGGELPSQRLPSYTFGLATAIGFFAAWLTTFTAPYFINSESMNWGPKYGYIWTPSCWISALWVYFYLPEVKGRTLEEIDQMFEARLPARKFRKYVCVGRGGGGGGGGFANESDRNSVNWEKKGDEVVHAEEVKRVSC</sequence>
<accession>A0ABR3D9K0</accession>
<evidence type="ECO:0000313" key="9">
    <source>
        <dbReference type="Proteomes" id="UP001451303"/>
    </source>
</evidence>
<feature type="transmembrane region" description="Helical" evidence="6">
    <location>
        <begin position="338"/>
        <end position="357"/>
    </location>
</feature>
<evidence type="ECO:0000313" key="8">
    <source>
        <dbReference type="EMBL" id="KAL0469322.1"/>
    </source>
</evidence>